<gene>
    <name evidence="1" type="ORF">MKW94_010893</name>
</gene>
<dbReference type="PANTHER" id="PTHR47076:SF1">
    <property type="entry name" value="NHL DOMAIN PROTEIN"/>
    <property type="match status" value="1"/>
</dbReference>
<evidence type="ECO:0000313" key="2">
    <source>
        <dbReference type="Proteomes" id="UP001177140"/>
    </source>
</evidence>
<dbReference type="PANTHER" id="PTHR47076">
    <property type="entry name" value="NHL DOMAIN PROTEIN"/>
    <property type="match status" value="1"/>
</dbReference>
<comment type="caution">
    <text evidence="1">The sequence shown here is derived from an EMBL/GenBank/DDBJ whole genome shotgun (WGS) entry which is preliminary data.</text>
</comment>
<organism evidence="1 2">
    <name type="scientific">Papaver nudicaule</name>
    <name type="common">Iceland poppy</name>
    <dbReference type="NCBI Taxonomy" id="74823"/>
    <lineage>
        <taxon>Eukaryota</taxon>
        <taxon>Viridiplantae</taxon>
        <taxon>Streptophyta</taxon>
        <taxon>Embryophyta</taxon>
        <taxon>Tracheophyta</taxon>
        <taxon>Spermatophyta</taxon>
        <taxon>Magnoliopsida</taxon>
        <taxon>Ranunculales</taxon>
        <taxon>Papaveraceae</taxon>
        <taxon>Papaveroideae</taxon>
        <taxon>Papaver</taxon>
    </lineage>
</organism>
<keyword evidence="2" id="KW-1185">Reference proteome</keyword>
<accession>A0AA41V8F6</accession>
<protein>
    <submittedName>
        <fullName evidence="1">Uncharacterized protein</fullName>
    </submittedName>
</protein>
<name>A0AA41V8F6_PAPNU</name>
<reference evidence="1" key="1">
    <citation type="submission" date="2022-03" db="EMBL/GenBank/DDBJ databases">
        <title>A functionally conserved STORR gene fusion in Papaver species that diverged 16.8 million years ago.</title>
        <authorList>
            <person name="Catania T."/>
        </authorList>
    </citation>
    <scope>NUCLEOTIDE SEQUENCE</scope>
    <source>
        <strain evidence="1">S-191538</strain>
    </source>
</reference>
<dbReference type="AlphaFoldDB" id="A0AA41V8F6"/>
<proteinExistence type="predicted"/>
<dbReference type="EMBL" id="JAJJMA010077224">
    <property type="protein sequence ID" value="MCL7028248.1"/>
    <property type="molecule type" value="Genomic_DNA"/>
</dbReference>
<evidence type="ECO:0000313" key="1">
    <source>
        <dbReference type="EMBL" id="MCL7028248.1"/>
    </source>
</evidence>
<sequence>METTTVVPHKKQTFVVEDEGKIRMQGRDGEREYLNSDNDFEENFGVGRCLGFYLFCFKSKRPSSRDYVMLQQDVQGGDDQFHNNNESNWFVKRGKKLREISELVAGPKWKTFIRQIGYHCNNGKNIANE</sequence>
<dbReference type="Proteomes" id="UP001177140">
    <property type="component" value="Unassembled WGS sequence"/>
</dbReference>